<protein>
    <submittedName>
        <fullName evidence="1">Uncharacterized protein</fullName>
    </submittedName>
</protein>
<evidence type="ECO:0000313" key="1">
    <source>
        <dbReference type="EMBL" id="OCH84606.1"/>
    </source>
</evidence>
<keyword evidence="2" id="KW-1185">Reference proteome</keyword>
<dbReference type="EMBL" id="KV722654">
    <property type="protein sequence ID" value="OCH84606.1"/>
    <property type="molecule type" value="Genomic_DNA"/>
</dbReference>
<name>A0A8E2AHJ8_9APHY</name>
<sequence>MPLMGLPSGGRPKFRILVTRIGVQRLQLDVNMEMKISSGKGYSWTRQIPSPFWSWLSARAGVETRYSYTDNTQTSTTMPRLVYRATSEFLYLGGGTRRYRQVFTGRGCWPDHSRNDPEHSYAMRRFYMDRFD</sequence>
<evidence type="ECO:0000313" key="2">
    <source>
        <dbReference type="Proteomes" id="UP000250043"/>
    </source>
</evidence>
<proteinExistence type="predicted"/>
<organism evidence="1 2">
    <name type="scientific">Obba rivulosa</name>
    <dbReference type="NCBI Taxonomy" id="1052685"/>
    <lineage>
        <taxon>Eukaryota</taxon>
        <taxon>Fungi</taxon>
        <taxon>Dikarya</taxon>
        <taxon>Basidiomycota</taxon>
        <taxon>Agaricomycotina</taxon>
        <taxon>Agaricomycetes</taxon>
        <taxon>Polyporales</taxon>
        <taxon>Gelatoporiaceae</taxon>
        <taxon>Obba</taxon>
    </lineage>
</organism>
<gene>
    <name evidence="1" type="ORF">OBBRIDRAFT_808109</name>
</gene>
<reference evidence="1 2" key="1">
    <citation type="submission" date="2016-07" db="EMBL/GenBank/DDBJ databases">
        <title>Draft genome of the white-rot fungus Obba rivulosa 3A-2.</title>
        <authorList>
            <consortium name="DOE Joint Genome Institute"/>
            <person name="Miettinen O."/>
            <person name="Riley R."/>
            <person name="Acob R."/>
            <person name="Barry K."/>
            <person name="Cullen D."/>
            <person name="De Vries R."/>
            <person name="Hainaut M."/>
            <person name="Hatakka A."/>
            <person name="Henrissat B."/>
            <person name="Hilden K."/>
            <person name="Kuo R."/>
            <person name="Labutti K."/>
            <person name="Lipzen A."/>
            <person name="Makela M.R."/>
            <person name="Sandor L."/>
            <person name="Spatafora J.W."/>
            <person name="Grigoriev I.V."/>
            <person name="Hibbett D.S."/>
        </authorList>
    </citation>
    <scope>NUCLEOTIDE SEQUENCE [LARGE SCALE GENOMIC DNA]</scope>
    <source>
        <strain evidence="1 2">3A-2</strain>
    </source>
</reference>
<accession>A0A8E2AHJ8</accession>
<dbReference type="Proteomes" id="UP000250043">
    <property type="component" value="Unassembled WGS sequence"/>
</dbReference>
<dbReference type="AlphaFoldDB" id="A0A8E2AHJ8"/>